<name>A0ABX0CA34_9BIFI</name>
<evidence type="ECO:0000313" key="1">
    <source>
        <dbReference type="EMBL" id="NEH11106.1"/>
    </source>
</evidence>
<evidence type="ECO:0000313" key="2">
    <source>
        <dbReference type="Proteomes" id="UP000475155"/>
    </source>
</evidence>
<sequence length="120" mass="13612">MSKNESDMLMRGGLLRKSQDGWALTPRGERMVLSNAGDTLAAALERDHLIREIGHVLDGFGRTRQLEAPMHNRALVKDMARAERLMRQARDVLMDVPLRRDTNGNDITAAEIRFLSDSRR</sequence>
<dbReference type="EMBL" id="WHZU01000004">
    <property type="protein sequence ID" value="NEH11106.1"/>
    <property type="molecule type" value="Genomic_DNA"/>
</dbReference>
<protein>
    <submittedName>
        <fullName evidence="1">Uncharacterized protein</fullName>
    </submittedName>
</protein>
<accession>A0ABX0CA34</accession>
<comment type="caution">
    <text evidence="1">The sequence shown here is derived from an EMBL/GenBank/DDBJ whole genome shotgun (WGS) entry which is preliminary data.</text>
</comment>
<gene>
    <name evidence="1" type="ORF">GFD18_03220</name>
</gene>
<proteinExistence type="predicted"/>
<keyword evidence="2" id="KW-1185">Reference proteome</keyword>
<dbReference type="Proteomes" id="UP000475155">
    <property type="component" value="Unassembled WGS sequence"/>
</dbReference>
<organism evidence="1 2">
    <name type="scientific">Bifidobacterium saimiriisciurei</name>
    <dbReference type="NCBI Taxonomy" id="2661627"/>
    <lineage>
        <taxon>Bacteria</taxon>
        <taxon>Bacillati</taxon>
        <taxon>Actinomycetota</taxon>
        <taxon>Actinomycetes</taxon>
        <taxon>Bifidobacteriales</taxon>
        <taxon>Bifidobacteriaceae</taxon>
        <taxon>Bifidobacterium</taxon>
    </lineage>
</organism>
<reference evidence="1 2" key="1">
    <citation type="submission" date="2019-10" db="EMBL/GenBank/DDBJ databases">
        <title>Bifidobacterium from non-human primates.</title>
        <authorList>
            <person name="Modesto M."/>
        </authorList>
    </citation>
    <scope>NUCLEOTIDE SEQUENCE [LARGE SCALE GENOMIC DNA]</scope>
    <source>
        <strain evidence="1 2">SMA1</strain>
    </source>
</reference>
<dbReference type="RefSeq" id="WP_163199138.1">
    <property type="nucleotide sequence ID" value="NZ_WHZU01000004.1"/>
</dbReference>